<gene>
    <name evidence="1" type="ORF">METZ01_LOCUS85854</name>
</gene>
<dbReference type="EMBL" id="UINC01007381">
    <property type="protein sequence ID" value="SVA33000.1"/>
    <property type="molecule type" value="Genomic_DNA"/>
</dbReference>
<evidence type="ECO:0000313" key="1">
    <source>
        <dbReference type="EMBL" id="SVA33000.1"/>
    </source>
</evidence>
<proteinExistence type="predicted"/>
<protein>
    <submittedName>
        <fullName evidence="1">Uncharacterized protein</fullName>
    </submittedName>
</protein>
<dbReference type="AlphaFoldDB" id="A0A381UY09"/>
<organism evidence="1">
    <name type="scientific">marine metagenome</name>
    <dbReference type="NCBI Taxonomy" id="408172"/>
    <lineage>
        <taxon>unclassified sequences</taxon>
        <taxon>metagenomes</taxon>
        <taxon>ecological metagenomes</taxon>
    </lineage>
</organism>
<reference evidence="1" key="1">
    <citation type="submission" date="2018-05" db="EMBL/GenBank/DDBJ databases">
        <authorList>
            <person name="Lanie J.A."/>
            <person name="Ng W.-L."/>
            <person name="Kazmierczak K.M."/>
            <person name="Andrzejewski T.M."/>
            <person name="Davidsen T.M."/>
            <person name="Wayne K.J."/>
            <person name="Tettelin H."/>
            <person name="Glass J.I."/>
            <person name="Rusch D."/>
            <person name="Podicherti R."/>
            <person name="Tsui H.-C.T."/>
            <person name="Winkler M.E."/>
        </authorList>
    </citation>
    <scope>NUCLEOTIDE SEQUENCE</scope>
</reference>
<accession>A0A381UY09</accession>
<sequence length="195" mass="22114">MQRIQDLFVLAENDRRNQAYHHKKWSRSTEFHQWLQEDALPGLDMDQALALYRGSGGRDISGFKKNTIEDIRDGLDFLLYDNIKLEGRFEECATPGGAYRMAGTGKELPSYLLCLSNPGLFAVWNSNAEELLKQAGLLPNSIKRGPIGIRYLDMLEALNQVRARSGRRDFREIDELAYQAARTKSSTKAPGEIHP</sequence>
<name>A0A381UY09_9ZZZZ</name>